<evidence type="ECO:0000313" key="2">
    <source>
        <dbReference type="EMBL" id="ABG49259.1"/>
    </source>
</evidence>
<feature type="transmembrane region" description="Helical" evidence="1">
    <location>
        <begin position="38"/>
        <end position="57"/>
    </location>
</feature>
<keyword evidence="1" id="KW-0472">Membrane</keyword>
<organism evidence="2">
    <name type="scientific">Staphylococcus sp. 693-2</name>
    <dbReference type="NCBI Taxonomy" id="373067"/>
    <lineage>
        <taxon>Bacteria</taxon>
        <taxon>Bacillati</taxon>
        <taxon>Bacillota</taxon>
        <taxon>Bacilli</taxon>
        <taxon>Bacillales</taxon>
        <taxon>Staphylococcaceae</taxon>
        <taxon>Staphylococcus</taxon>
    </lineage>
</organism>
<keyword evidence="1" id="KW-0812">Transmembrane</keyword>
<protein>
    <submittedName>
        <fullName evidence="2">Uncharacterized protein</fullName>
    </submittedName>
</protein>
<sequence length="223" mass="24812">MFLISILGAAVAPFVVVIATYLNEPSILFKELFYNVNLYTVLIIGVPLYGVVTTYLFNREYMENTLKNILAIPVSRIGFIVSKMLLLFIWIMMLTLIAWTLTLVLGMLTQFDGLSISLVMESLSQFSIGGMFLFILSTPIILVTLVMKNYVPTIIFTVVITLINVMGGNSEHRALFPWAAAGDIANNTLPLTYPPEYSYIAITATALAGFIAMIVYFNKTDIH</sequence>
<feature type="transmembrane region" description="Helical" evidence="1">
    <location>
        <begin position="150"/>
        <end position="167"/>
    </location>
</feature>
<accession>Q0ZKL5</accession>
<name>Q0ZKL5_9STAP</name>
<dbReference type="EMBL" id="DQ390456">
    <property type="protein sequence ID" value="ABG49259.1"/>
    <property type="molecule type" value="Genomic_DNA"/>
</dbReference>
<proteinExistence type="predicted"/>
<keyword evidence="1" id="KW-1133">Transmembrane helix</keyword>
<dbReference type="AlphaFoldDB" id="Q0ZKL5"/>
<geneLocation type="plasmid" evidence="2">
    <name>pLEW6932</name>
</geneLocation>
<feature type="transmembrane region" description="Helical" evidence="1">
    <location>
        <begin position="123"/>
        <end position="143"/>
    </location>
</feature>
<feature type="transmembrane region" description="Helical" evidence="1">
    <location>
        <begin position="85"/>
        <end position="111"/>
    </location>
</feature>
<dbReference type="Pfam" id="PF12730">
    <property type="entry name" value="ABC2_membrane_4"/>
    <property type="match status" value="1"/>
</dbReference>
<keyword evidence="2" id="KW-0614">Plasmid</keyword>
<reference evidence="2" key="1">
    <citation type="journal article" date="2006" name="Appl. Environ. Microbiol.">
        <title>Facile recovery of individual high-molecular-weight, low-copy-number natural plasmids for genomic sequencing.</title>
        <authorList>
            <person name="Williams L.E."/>
            <person name="Detter C."/>
            <person name="Barry K."/>
            <person name="Lapidus A."/>
            <person name="Summers A.O."/>
        </authorList>
    </citation>
    <scope>NUCLEOTIDE SEQUENCE</scope>
    <source>
        <strain evidence="2">693-2</strain>
        <plasmid evidence="2">pLEW6932</plasmid>
    </source>
</reference>
<evidence type="ECO:0000256" key="1">
    <source>
        <dbReference type="SAM" id="Phobius"/>
    </source>
</evidence>
<feature type="transmembrane region" description="Helical" evidence="1">
    <location>
        <begin position="197"/>
        <end position="217"/>
    </location>
</feature>